<name>A0A835ZDN0_9STRA</name>
<reference evidence="2" key="1">
    <citation type="submission" date="2021-02" db="EMBL/GenBank/DDBJ databases">
        <title>First Annotated Genome of the Yellow-green Alga Tribonema minus.</title>
        <authorList>
            <person name="Mahan K.M."/>
        </authorList>
    </citation>
    <scope>NUCLEOTIDE SEQUENCE</scope>
    <source>
        <strain evidence="2">UTEX B ZZ1240</strain>
    </source>
</reference>
<evidence type="ECO:0000313" key="3">
    <source>
        <dbReference type="Proteomes" id="UP000664859"/>
    </source>
</evidence>
<feature type="domain" description="VWFA" evidence="1">
    <location>
        <begin position="5"/>
        <end position="145"/>
    </location>
</feature>
<gene>
    <name evidence="2" type="ORF">JKP88DRAFT_204275</name>
</gene>
<dbReference type="InterPro" id="IPR036465">
    <property type="entry name" value="vWFA_dom_sf"/>
</dbReference>
<dbReference type="Pfam" id="PF00092">
    <property type="entry name" value="VWA"/>
    <property type="match status" value="1"/>
</dbReference>
<evidence type="ECO:0000313" key="2">
    <source>
        <dbReference type="EMBL" id="KAG5192512.1"/>
    </source>
</evidence>
<dbReference type="InterPro" id="IPR052969">
    <property type="entry name" value="Thr-specific_kinase-like"/>
</dbReference>
<dbReference type="Proteomes" id="UP000664859">
    <property type="component" value="Unassembled WGS sequence"/>
</dbReference>
<sequence>MGSYISEAQRNVQSIVESLVAAEKCDVRFGLVKYRDHPPQESTFVSEQCDFTSAVGAMRANVDTMSAAGGGDGPEAVCCGLHAALHMAWRPDAVKIVVLIADAPPHGLGEHGDGFPNGCPEGRDPLAIARAMLEAGITVYTVGCEPALGSYRFARDFMVAVADITQGQAIALSSAKLLVDVILGGAREELDLERLMGNIDEEVSEARQQVAAERVSAGLAPEVEETSAEYEQYEVQLSSRVARNMAGKGIKARRVAHDGAMAAPQAAKMAKSAGLDRWRTEVVASEPEPTALCGAAATAAAPVARSRMLGGMSMFGARSAPPPPPAAMAMAEECCAMPPMAPVPCAMPCAAAAPGGYGGGYEAELSAAGGGGGGGYSTGGSKVTTEVGDVSYAQVSRMMKKSAARSTAGKKA</sequence>
<organism evidence="2 3">
    <name type="scientific">Tribonema minus</name>
    <dbReference type="NCBI Taxonomy" id="303371"/>
    <lineage>
        <taxon>Eukaryota</taxon>
        <taxon>Sar</taxon>
        <taxon>Stramenopiles</taxon>
        <taxon>Ochrophyta</taxon>
        <taxon>PX clade</taxon>
        <taxon>Xanthophyceae</taxon>
        <taxon>Tribonematales</taxon>
        <taxon>Tribonemataceae</taxon>
        <taxon>Tribonema</taxon>
    </lineage>
</organism>
<evidence type="ECO:0000259" key="1">
    <source>
        <dbReference type="Pfam" id="PF00092"/>
    </source>
</evidence>
<dbReference type="Gene3D" id="3.40.50.410">
    <property type="entry name" value="von Willebrand factor, type A domain"/>
    <property type="match status" value="1"/>
</dbReference>
<proteinExistence type="predicted"/>
<protein>
    <recommendedName>
        <fullName evidence="1">VWFA domain-containing protein</fullName>
    </recommendedName>
</protein>
<dbReference type="OrthoDB" id="301415at2759"/>
<dbReference type="CDD" id="cd00198">
    <property type="entry name" value="vWFA"/>
    <property type="match status" value="1"/>
</dbReference>
<dbReference type="EMBL" id="JAFCMP010000005">
    <property type="protein sequence ID" value="KAG5192512.1"/>
    <property type="molecule type" value="Genomic_DNA"/>
</dbReference>
<dbReference type="SUPFAM" id="SSF53300">
    <property type="entry name" value="vWA-like"/>
    <property type="match status" value="1"/>
</dbReference>
<dbReference type="InterPro" id="IPR002035">
    <property type="entry name" value="VWF_A"/>
</dbReference>
<dbReference type="GO" id="GO:0005737">
    <property type="term" value="C:cytoplasm"/>
    <property type="evidence" value="ECO:0007669"/>
    <property type="project" value="TreeGrafter"/>
</dbReference>
<dbReference type="AlphaFoldDB" id="A0A835ZDN0"/>
<comment type="caution">
    <text evidence="2">The sequence shown here is derived from an EMBL/GenBank/DDBJ whole genome shotgun (WGS) entry which is preliminary data.</text>
</comment>
<keyword evidence="3" id="KW-1185">Reference proteome</keyword>
<dbReference type="PANTHER" id="PTHR47763:SF1">
    <property type="entry name" value="DUF659 DOMAIN-CONTAINING PROTEIN"/>
    <property type="match status" value="1"/>
</dbReference>
<dbReference type="PANTHER" id="PTHR47763">
    <property type="entry name" value="ALPHA-PROTEIN KINASE VWKA"/>
    <property type="match status" value="1"/>
</dbReference>
<dbReference type="GO" id="GO:0004674">
    <property type="term" value="F:protein serine/threonine kinase activity"/>
    <property type="evidence" value="ECO:0007669"/>
    <property type="project" value="TreeGrafter"/>
</dbReference>
<accession>A0A835ZDN0</accession>